<evidence type="ECO:0000256" key="1">
    <source>
        <dbReference type="SAM" id="Phobius"/>
    </source>
</evidence>
<feature type="transmembrane region" description="Helical" evidence="1">
    <location>
        <begin position="67"/>
        <end position="84"/>
    </location>
</feature>
<gene>
    <name evidence="3" type="ORF">E1288_32880</name>
</gene>
<keyword evidence="1" id="KW-0812">Transmembrane</keyword>
<dbReference type="EMBL" id="SMKW01000059">
    <property type="protein sequence ID" value="TDD41374.1"/>
    <property type="molecule type" value="Genomic_DNA"/>
</dbReference>
<reference evidence="3 4" key="1">
    <citation type="submission" date="2019-03" db="EMBL/GenBank/DDBJ databases">
        <title>Draft genome sequences of novel Actinobacteria.</title>
        <authorList>
            <person name="Sahin N."/>
            <person name="Ay H."/>
            <person name="Saygin H."/>
        </authorList>
    </citation>
    <scope>NUCLEOTIDE SEQUENCE [LARGE SCALE GENOMIC DNA]</scope>
    <source>
        <strain evidence="3 4">7K502</strain>
    </source>
</reference>
<sequence length="139" mass="14329">MALAWIDVACHRLPRPWVIALAAGGLVVFTVHAITVSSPAALLRSLCAGVLVLVVGSFAYWIAPTGLGYGDITLLAAISVYTGWIGWRTVLVGIAASLLVLGVLAGLAWATTLRSGTARIAAGPSLVLGGWIAVLIHTF</sequence>
<organism evidence="3 4">
    <name type="scientific">Saccharopolyspora elongata</name>
    <dbReference type="NCBI Taxonomy" id="2530387"/>
    <lineage>
        <taxon>Bacteria</taxon>
        <taxon>Bacillati</taxon>
        <taxon>Actinomycetota</taxon>
        <taxon>Actinomycetes</taxon>
        <taxon>Pseudonocardiales</taxon>
        <taxon>Pseudonocardiaceae</taxon>
        <taxon>Saccharopolyspora</taxon>
    </lineage>
</organism>
<feature type="transmembrane region" description="Helical" evidence="1">
    <location>
        <begin position="41"/>
        <end position="61"/>
    </location>
</feature>
<dbReference type="Pfam" id="PF01478">
    <property type="entry name" value="Peptidase_A24"/>
    <property type="match status" value="1"/>
</dbReference>
<name>A0A4R4YBZ4_9PSEU</name>
<keyword evidence="4" id="KW-1185">Reference proteome</keyword>
<keyword evidence="1" id="KW-1133">Transmembrane helix</keyword>
<feature type="transmembrane region" description="Helical" evidence="1">
    <location>
        <begin position="116"/>
        <end position="136"/>
    </location>
</feature>
<feature type="transmembrane region" description="Helical" evidence="1">
    <location>
        <begin position="91"/>
        <end position="110"/>
    </location>
</feature>
<feature type="transmembrane region" description="Helical" evidence="1">
    <location>
        <begin position="17"/>
        <end position="34"/>
    </location>
</feature>
<comment type="caution">
    <text evidence="3">The sequence shown here is derived from an EMBL/GenBank/DDBJ whole genome shotgun (WGS) entry which is preliminary data.</text>
</comment>
<dbReference type="InterPro" id="IPR000045">
    <property type="entry name" value="Prepilin_IV_endopep_pep"/>
</dbReference>
<dbReference type="Gene3D" id="1.20.120.1220">
    <property type="match status" value="1"/>
</dbReference>
<proteinExistence type="predicted"/>
<dbReference type="Proteomes" id="UP000294947">
    <property type="component" value="Unassembled WGS sequence"/>
</dbReference>
<dbReference type="RefSeq" id="WP_132492241.1">
    <property type="nucleotide sequence ID" value="NZ_SMKW01000059.1"/>
</dbReference>
<dbReference type="GO" id="GO:0016020">
    <property type="term" value="C:membrane"/>
    <property type="evidence" value="ECO:0007669"/>
    <property type="project" value="InterPro"/>
</dbReference>
<evidence type="ECO:0000259" key="2">
    <source>
        <dbReference type="Pfam" id="PF01478"/>
    </source>
</evidence>
<accession>A0A4R4YBZ4</accession>
<feature type="domain" description="Prepilin type IV endopeptidase peptidase" evidence="2">
    <location>
        <begin position="2"/>
        <end position="103"/>
    </location>
</feature>
<dbReference type="AlphaFoldDB" id="A0A4R4YBZ4"/>
<protein>
    <recommendedName>
        <fullName evidence="2">Prepilin type IV endopeptidase peptidase domain-containing protein</fullName>
    </recommendedName>
</protein>
<keyword evidence="1" id="KW-0472">Membrane</keyword>
<dbReference type="GO" id="GO:0004190">
    <property type="term" value="F:aspartic-type endopeptidase activity"/>
    <property type="evidence" value="ECO:0007669"/>
    <property type="project" value="InterPro"/>
</dbReference>
<evidence type="ECO:0000313" key="3">
    <source>
        <dbReference type="EMBL" id="TDD41374.1"/>
    </source>
</evidence>
<evidence type="ECO:0000313" key="4">
    <source>
        <dbReference type="Proteomes" id="UP000294947"/>
    </source>
</evidence>
<dbReference type="OrthoDB" id="3686107at2"/>